<sequence length="181" mass="19471">MPDPIDRLVRDATAADAAACAAIYAPYVTGTTVTFETEPPDAHEMARRIAKAQARHAFLVLEEDGEVGGYTYAGPFKERAAYRWSCEVSVYLSPDRHGRGAGRLLYAALLDRLAARGYRMAAAGMTQPNEASGRLHAAMGFEPVGTYRGIGWKFGAARDVTWVQRALGQPFAGPGDPPEPG</sequence>
<keyword evidence="3" id="KW-1185">Reference proteome</keyword>
<evidence type="ECO:0000259" key="1">
    <source>
        <dbReference type="PROSITE" id="PS51186"/>
    </source>
</evidence>
<evidence type="ECO:0000313" key="3">
    <source>
        <dbReference type="Proteomes" id="UP001500013"/>
    </source>
</evidence>
<organism evidence="2 3">
    <name type="scientific">Terrabacter lapilli</name>
    <dbReference type="NCBI Taxonomy" id="436231"/>
    <lineage>
        <taxon>Bacteria</taxon>
        <taxon>Bacillati</taxon>
        <taxon>Actinomycetota</taxon>
        <taxon>Actinomycetes</taxon>
        <taxon>Micrococcales</taxon>
        <taxon>Intrasporangiaceae</taxon>
        <taxon>Terrabacter</taxon>
    </lineage>
</organism>
<protein>
    <submittedName>
        <fullName evidence="2">GNAT family N-acetyltransferase</fullName>
    </submittedName>
</protein>
<dbReference type="Pfam" id="PF13420">
    <property type="entry name" value="Acetyltransf_4"/>
    <property type="match status" value="1"/>
</dbReference>
<feature type="domain" description="N-acetyltransferase" evidence="1">
    <location>
        <begin position="7"/>
        <end position="167"/>
    </location>
</feature>
<dbReference type="InterPro" id="IPR000182">
    <property type="entry name" value="GNAT_dom"/>
</dbReference>
<proteinExistence type="predicted"/>
<dbReference type="RefSeq" id="WP_344061468.1">
    <property type="nucleotide sequence ID" value="NZ_BAAAPU010000007.1"/>
</dbReference>
<dbReference type="SUPFAM" id="SSF55729">
    <property type="entry name" value="Acyl-CoA N-acyltransferases (Nat)"/>
    <property type="match status" value="1"/>
</dbReference>
<accession>A0ABN2S3M7</accession>
<dbReference type="Gene3D" id="3.40.630.30">
    <property type="match status" value="1"/>
</dbReference>
<dbReference type="InterPro" id="IPR016181">
    <property type="entry name" value="Acyl_CoA_acyltransferase"/>
</dbReference>
<name>A0ABN2S3M7_9MICO</name>
<dbReference type="PANTHER" id="PTHR43072">
    <property type="entry name" value="N-ACETYLTRANSFERASE"/>
    <property type="match status" value="1"/>
</dbReference>
<reference evidence="2 3" key="1">
    <citation type="journal article" date="2019" name="Int. J. Syst. Evol. Microbiol.">
        <title>The Global Catalogue of Microorganisms (GCM) 10K type strain sequencing project: providing services to taxonomists for standard genome sequencing and annotation.</title>
        <authorList>
            <consortium name="The Broad Institute Genomics Platform"/>
            <consortium name="The Broad Institute Genome Sequencing Center for Infectious Disease"/>
            <person name="Wu L."/>
            <person name="Ma J."/>
        </authorList>
    </citation>
    <scope>NUCLEOTIDE SEQUENCE [LARGE SCALE GENOMIC DNA]</scope>
    <source>
        <strain evidence="2 3">JCM 15628</strain>
    </source>
</reference>
<comment type="caution">
    <text evidence="2">The sequence shown here is derived from an EMBL/GenBank/DDBJ whole genome shotgun (WGS) entry which is preliminary data.</text>
</comment>
<dbReference type="PANTHER" id="PTHR43072:SF8">
    <property type="entry name" value="ACYLTRANSFERASE FABY-RELATED"/>
    <property type="match status" value="1"/>
</dbReference>
<dbReference type="EMBL" id="BAAAPU010000007">
    <property type="protein sequence ID" value="GAA1979685.1"/>
    <property type="molecule type" value="Genomic_DNA"/>
</dbReference>
<gene>
    <name evidence="2" type="ORF">GCM10009817_20450</name>
</gene>
<dbReference type="PROSITE" id="PS51186">
    <property type="entry name" value="GNAT"/>
    <property type="match status" value="1"/>
</dbReference>
<evidence type="ECO:0000313" key="2">
    <source>
        <dbReference type="EMBL" id="GAA1979685.1"/>
    </source>
</evidence>
<dbReference type="Proteomes" id="UP001500013">
    <property type="component" value="Unassembled WGS sequence"/>
</dbReference>